<dbReference type="EMBL" id="BAAAUD010000047">
    <property type="protein sequence ID" value="GAA2956923.1"/>
    <property type="molecule type" value="Genomic_DNA"/>
</dbReference>
<dbReference type="CDD" id="cd16936">
    <property type="entry name" value="HATPase_RsbW-like"/>
    <property type="match status" value="1"/>
</dbReference>
<organism evidence="2 3">
    <name type="scientific">Streptomyces enissocaesilis</name>
    <dbReference type="NCBI Taxonomy" id="332589"/>
    <lineage>
        <taxon>Bacteria</taxon>
        <taxon>Bacillati</taxon>
        <taxon>Actinomycetota</taxon>
        <taxon>Actinomycetes</taxon>
        <taxon>Kitasatosporales</taxon>
        <taxon>Streptomycetaceae</taxon>
        <taxon>Streptomyces</taxon>
        <taxon>Streptomyces rochei group</taxon>
    </lineage>
</organism>
<evidence type="ECO:0000313" key="2">
    <source>
        <dbReference type="EMBL" id="GAA2956923.1"/>
    </source>
</evidence>
<dbReference type="PANTHER" id="PTHR35526">
    <property type="entry name" value="ANTI-SIGMA-F FACTOR RSBW-RELATED"/>
    <property type="match status" value="1"/>
</dbReference>
<dbReference type="Pfam" id="PF25232">
    <property type="entry name" value="DUF7848"/>
    <property type="match status" value="1"/>
</dbReference>
<dbReference type="InterPro" id="IPR036890">
    <property type="entry name" value="HATPase_C_sf"/>
</dbReference>
<name>A0ABP6JZL0_9ACTN</name>
<protein>
    <recommendedName>
        <fullName evidence="1">DUF7848 domain-containing protein</fullName>
    </recommendedName>
</protein>
<accession>A0ABP6JZL0</accession>
<feature type="domain" description="DUF7848" evidence="1">
    <location>
        <begin position="115"/>
        <end position="184"/>
    </location>
</feature>
<dbReference type="InterPro" id="IPR057170">
    <property type="entry name" value="DUF7848"/>
</dbReference>
<gene>
    <name evidence="2" type="ORF">GCM10010446_47560</name>
</gene>
<proteinExistence type="predicted"/>
<evidence type="ECO:0000313" key="3">
    <source>
        <dbReference type="Proteomes" id="UP001500403"/>
    </source>
</evidence>
<keyword evidence="3" id="KW-1185">Reference proteome</keyword>
<dbReference type="PANTHER" id="PTHR35526:SF3">
    <property type="entry name" value="ANTI-SIGMA-F FACTOR RSBW"/>
    <property type="match status" value="1"/>
</dbReference>
<dbReference type="Gene3D" id="3.30.565.10">
    <property type="entry name" value="Histidine kinase-like ATPase, C-terminal domain"/>
    <property type="match status" value="1"/>
</dbReference>
<comment type="caution">
    <text evidence="2">The sequence shown here is derived from an EMBL/GenBank/DDBJ whole genome shotgun (WGS) entry which is preliminary data.</text>
</comment>
<dbReference type="RefSeq" id="WP_344497575.1">
    <property type="nucleotide sequence ID" value="NZ_BAAAUD010000047.1"/>
</dbReference>
<dbReference type="Proteomes" id="UP001500403">
    <property type="component" value="Unassembled WGS sequence"/>
</dbReference>
<dbReference type="InterPro" id="IPR050267">
    <property type="entry name" value="Anti-sigma-factor_SerPK"/>
</dbReference>
<sequence>MDLVGVREEYGALAPYRSRSTQIETRYLRLLGGLRIEVHDGTCELPGLSTPGGDRGSGRGLWLVDALANRWGVGERPGLGKVVWAEISAPAGDGERRGQGGGETVSGDGHARIGTVLRFVDWTLSLDVSGSEPIHEVECATCHEAPKPGGRSALEEWCLRHAGRSRHTGFRAVTTSFFRATCHEALPEAPEAADGGA</sequence>
<reference evidence="3" key="1">
    <citation type="journal article" date="2019" name="Int. J. Syst. Evol. Microbiol.">
        <title>The Global Catalogue of Microorganisms (GCM) 10K type strain sequencing project: providing services to taxonomists for standard genome sequencing and annotation.</title>
        <authorList>
            <consortium name="The Broad Institute Genomics Platform"/>
            <consortium name="The Broad Institute Genome Sequencing Center for Infectious Disease"/>
            <person name="Wu L."/>
            <person name="Ma J."/>
        </authorList>
    </citation>
    <scope>NUCLEOTIDE SEQUENCE [LARGE SCALE GENOMIC DNA]</scope>
    <source>
        <strain evidence="3">JCM 9088</strain>
    </source>
</reference>
<evidence type="ECO:0000259" key="1">
    <source>
        <dbReference type="Pfam" id="PF25232"/>
    </source>
</evidence>